<protein>
    <submittedName>
        <fullName evidence="1">Uncharacterized protein</fullName>
    </submittedName>
</protein>
<proteinExistence type="predicted"/>
<dbReference type="Proteomes" id="UP001162501">
    <property type="component" value="Chromosome 34"/>
</dbReference>
<accession>A0ACB1MK76</accession>
<gene>
    <name evidence="1" type="ORF">MRATA1EN22A_LOCUS22350</name>
</gene>
<name>A0ACB1MK76_RANTA</name>
<sequence>MPEPSPPRRVSQTELPQGLPGSGPTESRVGQRGGRRDFSPRHSPRPALVSGMDRGTSPRRSARDAGSLCGPRLDGPQGRPRGTGLQRHLAGRPDTAPSPADLDLGPQIPPTRT</sequence>
<organism evidence="1 2">
    <name type="scientific">Rangifer tarandus platyrhynchus</name>
    <name type="common">Svalbard reindeer</name>
    <dbReference type="NCBI Taxonomy" id="3082113"/>
    <lineage>
        <taxon>Eukaryota</taxon>
        <taxon>Metazoa</taxon>
        <taxon>Chordata</taxon>
        <taxon>Craniata</taxon>
        <taxon>Vertebrata</taxon>
        <taxon>Euteleostomi</taxon>
        <taxon>Mammalia</taxon>
        <taxon>Eutheria</taxon>
        <taxon>Laurasiatheria</taxon>
        <taxon>Artiodactyla</taxon>
        <taxon>Ruminantia</taxon>
        <taxon>Pecora</taxon>
        <taxon>Cervidae</taxon>
        <taxon>Odocoileinae</taxon>
        <taxon>Rangifer</taxon>
    </lineage>
</organism>
<evidence type="ECO:0000313" key="1">
    <source>
        <dbReference type="EMBL" id="CAN0501637.1"/>
    </source>
</evidence>
<dbReference type="EMBL" id="OZ243562">
    <property type="protein sequence ID" value="CAN0501637.1"/>
    <property type="molecule type" value="Genomic_DNA"/>
</dbReference>
<reference evidence="1" key="1">
    <citation type="submission" date="2025-03" db="EMBL/GenBank/DDBJ databases">
        <authorList>
            <consortium name="ELIXIR-Norway"/>
            <consortium name="Elixir Norway"/>
        </authorList>
    </citation>
    <scope>NUCLEOTIDE SEQUENCE</scope>
</reference>
<evidence type="ECO:0000313" key="2">
    <source>
        <dbReference type="Proteomes" id="UP001162501"/>
    </source>
</evidence>